<name>A0A1E5XPY8_9HYPH</name>
<gene>
    <name evidence="1" type="ORF">VW23_020720</name>
</gene>
<evidence type="ECO:0000313" key="2">
    <source>
        <dbReference type="Proteomes" id="UP000095463"/>
    </source>
</evidence>
<reference evidence="1 2" key="1">
    <citation type="journal article" date="2015" name="Genome Announc.">
        <title>Genome Assemblies of Three Soil-Associated Devosia species: D. insulae, D. limi, and D. soli.</title>
        <authorList>
            <person name="Hassan Y.I."/>
            <person name="Lepp D."/>
            <person name="Zhou T."/>
        </authorList>
    </citation>
    <scope>NUCLEOTIDE SEQUENCE [LARGE SCALE GENOMIC DNA]</scope>
    <source>
        <strain evidence="1 2">DS-56</strain>
    </source>
</reference>
<accession>A0A1E5XPY8</accession>
<dbReference type="EMBL" id="LAJE02000198">
    <property type="protein sequence ID" value="OEO30584.1"/>
    <property type="molecule type" value="Genomic_DNA"/>
</dbReference>
<dbReference type="Pfam" id="PF20126">
    <property type="entry name" value="TumE"/>
    <property type="match status" value="1"/>
</dbReference>
<keyword evidence="2" id="KW-1185">Reference proteome</keyword>
<evidence type="ECO:0000313" key="1">
    <source>
        <dbReference type="EMBL" id="OEO30584.1"/>
    </source>
</evidence>
<comment type="caution">
    <text evidence="1">The sequence shown here is derived from an EMBL/GenBank/DDBJ whole genome shotgun (WGS) entry which is preliminary data.</text>
</comment>
<protein>
    <submittedName>
        <fullName evidence="1">Uncharacterized protein</fullName>
    </submittedName>
</protein>
<proteinExistence type="predicted"/>
<dbReference type="OrthoDB" id="7451512at2"/>
<dbReference type="InterPro" id="IPR045397">
    <property type="entry name" value="TumE-like"/>
</dbReference>
<dbReference type="AlphaFoldDB" id="A0A1E5XPY8"/>
<sequence length="97" mass="11432">MNAVLVLERKETDEDGMILEAVVWRVPEPVAGSRHGYKYRLFFGRRGERLIGYDNERGKGDHKHLGKRQLAYDFADVPTLMQDFLKDVEQWKKQREP</sequence>
<organism evidence="1 2">
    <name type="scientific">Devosia insulae DS-56</name>
    <dbReference type="NCBI Taxonomy" id="1116389"/>
    <lineage>
        <taxon>Bacteria</taxon>
        <taxon>Pseudomonadati</taxon>
        <taxon>Pseudomonadota</taxon>
        <taxon>Alphaproteobacteria</taxon>
        <taxon>Hyphomicrobiales</taxon>
        <taxon>Devosiaceae</taxon>
        <taxon>Devosia</taxon>
    </lineage>
</organism>
<dbReference type="Proteomes" id="UP000095463">
    <property type="component" value="Unassembled WGS sequence"/>
</dbReference>